<comment type="caution">
    <text evidence="2">The sequence shown here is derived from an EMBL/GenBank/DDBJ whole genome shotgun (WGS) entry which is preliminary data.</text>
</comment>
<keyword evidence="1" id="KW-0812">Transmembrane</keyword>
<name>A0A9W5TDG5_BABOV</name>
<keyword evidence="3" id="KW-1185">Reference proteome</keyword>
<feature type="transmembrane region" description="Helical" evidence="1">
    <location>
        <begin position="72"/>
        <end position="94"/>
    </location>
</feature>
<dbReference type="SUPFAM" id="SSF103473">
    <property type="entry name" value="MFS general substrate transporter"/>
    <property type="match status" value="1"/>
</dbReference>
<dbReference type="InterPro" id="IPR036259">
    <property type="entry name" value="MFS_trans_sf"/>
</dbReference>
<dbReference type="EMBL" id="BLIY01000022">
    <property type="protein sequence ID" value="GFE55550.1"/>
    <property type="molecule type" value="Genomic_DNA"/>
</dbReference>
<dbReference type="Gene3D" id="1.20.1250.20">
    <property type="entry name" value="MFS general substrate transporter like domains"/>
    <property type="match status" value="1"/>
</dbReference>
<feature type="transmembrane region" description="Helical" evidence="1">
    <location>
        <begin position="393"/>
        <end position="411"/>
    </location>
</feature>
<feature type="transmembrane region" description="Helical" evidence="1">
    <location>
        <begin position="144"/>
        <end position="163"/>
    </location>
</feature>
<feature type="transmembrane region" description="Helical" evidence="1">
    <location>
        <begin position="265"/>
        <end position="285"/>
    </location>
</feature>
<feature type="transmembrane region" description="Helical" evidence="1">
    <location>
        <begin position="169"/>
        <end position="189"/>
    </location>
</feature>
<dbReference type="AntiFam" id="ANF00149">
    <property type="entry name" value="Shadow ORF (opposite cshA)"/>
</dbReference>
<evidence type="ECO:0000313" key="3">
    <source>
        <dbReference type="Proteomes" id="UP001057455"/>
    </source>
</evidence>
<accession>A0A9W5TDG5</accession>
<feature type="transmembrane region" description="Helical" evidence="1">
    <location>
        <begin position="367"/>
        <end position="387"/>
    </location>
</feature>
<dbReference type="OrthoDB" id="410267at2759"/>
<evidence type="ECO:0000313" key="2">
    <source>
        <dbReference type="EMBL" id="GFE55550.1"/>
    </source>
</evidence>
<keyword evidence="1" id="KW-0472">Membrane</keyword>
<organism evidence="2 3">
    <name type="scientific">Babesia ovis</name>
    <dbReference type="NCBI Taxonomy" id="5869"/>
    <lineage>
        <taxon>Eukaryota</taxon>
        <taxon>Sar</taxon>
        <taxon>Alveolata</taxon>
        <taxon>Apicomplexa</taxon>
        <taxon>Aconoidasida</taxon>
        <taxon>Piroplasmida</taxon>
        <taxon>Babesiidae</taxon>
        <taxon>Babesia</taxon>
    </lineage>
</organism>
<proteinExistence type="predicted"/>
<evidence type="ECO:0000256" key="1">
    <source>
        <dbReference type="SAM" id="Phobius"/>
    </source>
</evidence>
<gene>
    <name evidence="2" type="ORF">BaOVIS_029540</name>
</gene>
<keyword evidence="1" id="KW-1133">Transmembrane helix</keyword>
<dbReference type="AlphaFoldDB" id="A0A9W5TDG5"/>
<feature type="transmembrane region" description="Helical" evidence="1">
    <location>
        <begin position="418"/>
        <end position="440"/>
    </location>
</feature>
<sequence length="928" mass="102646">MVEPGASLSLLGRGKTREGATDGHCDATFRANCRRAGIAMQRNTYPPIYETHTTLSDLCDEKERSSRIGTKAVIGAALLYVVLGFPAAFSGIALHITSYIGIIGMDNEVGHKGVAAVFLLALACQAVAGVLTAPAVRVMNEKTLTLYACLGICACILGAAMWLHNYAMFLLLYGVGAGLCSGLVLWLPAESVIKNNPHWRGFSCGLMYALMGTVQVTVGPIQLAYLSPWWINVSPDKNSTPRQRQTVATNWFYTNKDELYRTRKLVFSIAIAYLLLTILGISWAFPETETKDVETGSNNISEYVPFAIKERYNGDQEVRQSGWRDHLCAWLLSFFTWQAAMYIHSCWRSTAVLEYKTEARRIVATEILVRCTGLVGRVIWGLVLDSYGWRATWAAFSLMLLAITVTLTQLYQGSFVMYVAWVAAVYFANSAIFCVVPITASQLNGKELTLISQHKRLNAYMSTSLHLGDVDLKPLLYVGQSRGVRLRGNERNGETLGTEPTSATHAVEVRVGGVRHVVVDDDVHTLDIDTPAEQVGGDHDTLVKVLELSVTGNALLLVKASMDSNGWEVALVEQVVQRLGARYRLDEDNDLVKLEVVKEVVKLAILVAFGKLDVVLQKSVKGQFRLVIDEYLHRRLYETLADVSDVVVHRGREKHNLFLLGSGHKNGLDIRTHVELLEALVTLVKDEVTDTLHVEVLTLNKSQETTWCTNEDVRAFLRVLQHLNVTSNGHTSIHHFTTYTIHVLRETVKLVLDLVSKLTSVANTQTGNTVSRRGNSITTSVTLDTSSKGTVFLDIQLLQYRKDENRSFTHTRFSLTKNVNTSDGMGNCLVLYLRRMLETSVTNGAQNLGLQKEVTETTGVDGDVTSTTHCTVFTAGFAGSSGFYDIVCRNLTSLLLLVVNQVLRRDSVLSLRHIEPNADIPNKTLMLP</sequence>
<reference evidence="2" key="1">
    <citation type="submission" date="2019-12" db="EMBL/GenBank/DDBJ databases">
        <title>Genome sequence of Babesia ovis.</title>
        <authorList>
            <person name="Yamagishi J."/>
            <person name="Sevinc F."/>
            <person name="Xuan X."/>
        </authorList>
    </citation>
    <scope>NUCLEOTIDE SEQUENCE</scope>
    <source>
        <strain evidence="2">Selcuk</strain>
    </source>
</reference>
<feature type="transmembrane region" description="Helical" evidence="1">
    <location>
        <begin position="114"/>
        <end position="132"/>
    </location>
</feature>
<dbReference type="Proteomes" id="UP001057455">
    <property type="component" value="Unassembled WGS sequence"/>
</dbReference>
<protein>
    <submittedName>
        <fullName evidence="2">Membrane transporter protein, putative</fullName>
    </submittedName>
</protein>